<dbReference type="GO" id="GO:0098542">
    <property type="term" value="P:defense response to other organism"/>
    <property type="evidence" value="ECO:0007669"/>
    <property type="project" value="InterPro"/>
</dbReference>
<comment type="caution">
    <text evidence="3">The sequence shown here is derived from an EMBL/GenBank/DDBJ whole genome shotgun (WGS) entry which is preliminary data.</text>
</comment>
<sequence>MYKPKVPSYAVEDFNVHAFNFQSDMSLFTEFVVTIKADNPNENIGFVYGKNSLILVSYSDSDLCSGKLPAFYQPKKNVTEMSISLQGTSPFGSGLQEALMENRHTGRIPLLVRVWLLCNVMGSNWELERSCPKLARKIWFVDMP</sequence>
<dbReference type="AlphaFoldDB" id="A0A8T1QSJ2"/>
<dbReference type="EMBL" id="CM031812">
    <property type="protein sequence ID" value="KAG6657940.1"/>
    <property type="molecule type" value="Genomic_DNA"/>
</dbReference>
<evidence type="ECO:0000256" key="2">
    <source>
        <dbReference type="ARBA" id="ARBA00023136"/>
    </source>
</evidence>
<keyword evidence="2" id="KW-0472">Membrane</keyword>
<evidence type="ECO:0000256" key="1">
    <source>
        <dbReference type="ARBA" id="ARBA00004370"/>
    </source>
</evidence>
<proteinExistence type="predicted"/>
<keyword evidence="4" id="KW-1185">Reference proteome</keyword>
<dbReference type="Proteomes" id="UP000811609">
    <property type="component" value="Chromosome 4"/>
</dbReference>
<protein>
    <recommendedName>
        <fullName evidence="5">Late embryogenesis abundant protein LEA-2 subgroup domain-containing protein</fullName>
    </recommendedName>
</protein>
<organism evidence="3 4">
    <name type="scientific">Carya illinoinensis</name>
    <name type="common">Pecan</name>
    <dbReference type="NCBI Taxonomy" id="32201"/>
    <lineage>
        <taxon>Eukaryota</taxon>
        <taxon>Viridiplantae</taxon>
        <taxon>Streptophyta</taxon>
        <taxon>Embryophyta</taxon>
        <taxon>Tracheophyta</taxon>
        <taxon>Spermatophyta</taxon>
        <taxon>Magnoliopsida</taxon>
        <taxon>eudicotyledons</taxon>
        <taxon>Gunneridae</taxon>
        <taxon>Pentapetalae</taxon>
        <taxon>rosids</taxon>
        <taxon>fabids</taxon>
        <taxon>Fagales</taxon>
        <taxon>Juglandaceae</taxon>
        <taxon>Carya</taxon>
    </lineage>
</organism>
<gene>
    <name evidence="3" type="ORF">CIPAW_04G124500</name>
</gene>
<evidence type="ECO:0000313" key="3">
    <source>
        <dbReference type="EMBL" id="KAG6657940.1"/>
    </source>
</evidence>
<dbReference type="PANTHER" id="PTHR31234">
    <property type="entry name" value="LATE EMBRYOGENESIS ABUNDANT (LEA) HYDROXYPROLINE-RICH GLYCOPROTEIN FAMILY"/>
    <property type="match status" value="1"/>
</dbReference>
<name>A0A8T1QSJ2_CARIL</name>
<accession>A0A8T1QSJ2</accession>
<dbReference type="InterPro" id="IPR044839">
    <property type="entry name" value="NDR1-like"/>
</dbReference>
<reference evidence="3" key="1">
    <citation type="submission" date="2020-12" db="EMBL/GenBank/DDBJ databases">
        <title>WGS assembly of Carya illinoinensis cv. Pawnee.</title>
        <authorList>
            <person name="Platts A."/>
            <person name="Shu S."/>
            <person name="Wright S."/>
            <person name="Barry K."/>
            <person name="Edger P."/>
            <person name="Pires J.C."/>
            <person name="Schmutz J."/>
        </authorList>
    </citation>
    <scope>NUCLEOTIDE SEQUENCE</scope>
    <source>
        <tissue evidence="3">Leaf</tissue>
    </source>
</reference>
<evidence type="ECO:0008006" key="5">
    <source>
        <dbReference type="Google" id="ProtNLM"/>
    </source>
</evidence>
<evidence type="ECO:0000313" key="4">
    <source>
        <dbReference type="Proteomes" id="UP000811609"/>
    </source>
</evidence>
<dbReference type="GO" id="GO:0005886">
    <property type="term" value="C:plasma membrane"/>
    <property type="evidence" value="ECO:0007669"/>
    <property type="project" value="TreeGrafter"/>
</dbReference>
<comment type="subcellular location">
    <subcellularLocation>
        <location evidence="1">Membrane</location>
    </subcellularLocation>
</comment>
<dbReference type="PANTHER" id="PTHR31234:SF72">
    <property type="entry name" value="NDR1_HIN1-LIKE PROTEIN 6"/>
    <property type="match status" value="1"/>
</dbReference>